<name>A0A517R1T1_9PLAN</name>
<evidence type="ECO:0000313" key="3">
    <source>
        <dbReference type="EMBL" id="QDT37849.1"/>
    </source>
</evidence>
<feature type="transmembrane region" description="Helical" evidence="2">
    <location>
        <begin position="146"/>
        <end position="168"/>
    </location>
</feature>
<protein>
    <submittedName>
        <fullName evidence="3">Uncharacterized protein</fullName>
    </submittedName>
</protein>
<evidence type="ECO:0000256" key="1">
    <source>
        <dbReference type="SAM" id="MobiDB-lite"/>
    </source>
</evidence>
<proteinExistence type="predicted"/>
<dbReference type="RefSeq" id="WP_145363934.1">
    <property type="nucleotide sequence ID" value="NZ_CP036268.1"/>
</dbReference>
<keyword evidence="2" id="KW-0472">Membrane</keyword>
<dbReference type="AlphaFoldDB" id="A0A517R1T1"/>
<dbReference type="Proteomes" id="UP000317318">
    <property type="component" value="Chromosome"/>
</dbReference>
<keyword evidence="4" id="KW-1185">Reference proteome</keyword>
<sequence>MALNRCPACKASVLDDDATQCPFCGASMSASAGGTTSGKTTAAASKPQRAPASQKKTAKADDPFGSELDPDKAASSAIALAPKPMKGRRHEVVCPMCETVGFAPSKASGSNVKCRNSDCMVPVFKAPRFAIEPEPEPESKSSGSGITFIVGSAVLLLAVLGGAGWFVFGSGSNKTNLGDVPPNVQPVPPLTTDGINKTNGEVSENPETNGTGEPTKTPAQIREEILERTLARIPGIARDTSQNLRKQDRRRDAALAFAAASRADGVMNQIEALRALTPPIPYFEISPLVASAWSNLEAGDRDAALPLFTKAAELSDEIPQRGPNALDAGIDLAALAIALSQDDVARKALESVRDTASGEQARYVADRAEVLFDGRFDKSNRVASVWRMPGPAYGSVAYRLAGHGDTAAAYTWAATITDPDGKIGAMSALAEVTACPSDSANDVDRPQLSDLTTLLADASPGVRAFVLSRAGRVAIATGANSNVAELVAAARTAADDIPDADAPQEPTLRSLTAAAPPNPEVYFLRAAALAELAKAEADAGDSTRAEAALDRLFAQLRGSTPAPTVLADFTDRLESVGTLGMRSQLASELNISSDTEARNAVNDFRRNLRTATEYAKQRSTLAVDFLAEFAEQKNADFAQKYLVEMASSDELGVQEPLSRVEAGWTAASLAETWGMPDIAAATRPNAQKLPRPWELDVSEKSAEAMAEQQWRRAAEVINKSDDAVEDGSRWRLAAATAFEIYEQAGLNAALDFTLTIERAHIREAVLVPLCTHIVKREGPAALESESQTRRVLPTDRIAMCLGIVRGISESNQKDTPENPDAESA</sequence>
<organism evidence="3 4">
    <name type="scientific">Stratiformator vulcanicus</name>
    <dbReference type="NCBI Taxonomy" id="2527980"/>
    <lineage>
        <taxon>Bacteria</taxon>
        <taxon>Pseudomonadati</taxon>
        <taxon>Planctomycetota</taxon>
        <taxon>Planctomycetia</taxon>
        <taxon>Planctomycetales</taxon>
        <taxon>Planctomycetaceae</taxon>
        <taxon>Stratiformator</taxon>
    </lineage>
</organism>
<feature type="region of interest" description="Disordered" evidence="1">
    <location>
        <begin position="29"/>
        <end position="73"/>
    </location>
</feature>
<evidence type="ECO:0000313" key="4">
    <source>
        <dbReference type="Proteomes" id="UP000317318"/>
    </source>
</evidence>
<dbReference type="OrthoDB" id="207767at2"/>
<reference evidence="3 4" key="1">
    <citation type="submission" date="2019-02" db="EMBL/GenBank/DDBJ databases">
        <title>Deep-cultivation of Planctomycetes and their phenomic and genomic characterization uncovers novel biology.</title>
        <authorList>
            <person name="Wiegand S."/>
            <person name="Jogler M."/>
            <person name="Boedeker C."/>
            <person name="Pinto D."/>
            <person name="Vollmers J."/>
            <person name="Rivas-Marin E."/>
            <person name="Kohn T."/>
            <person name="Peeters S.H."/>
            <person name="Heuer A."/>
            <person name="Rast P."/>
            <person name="Oberbeckmann S."/>
            <person name="Bunk B."/>
            <person name="Jeske O."/>
            <person name="Meyerdierks A."/>
            <person name="Storesund J.E."/>
            <person name="Kallscheuer N."/>
            <person name="Luecker S."/>
            <person name="Lage O.M."/>
            <person name="Pohl T."/>
            <person name="Merkel B.J."/>
            <person name="Hornburger P."/>
            <person name="Mueller R.-W."/>
            <person name="Bruemmer F."/>
            <person name="Labrenz M."/>
            <person name="Spormann A.M."/>
            <person name="Op den Camp H."/>
            <person name="Overmann J."/>
            <person name="Amann R."/>
            <person name="Jetten M.S.M."/>
            <person name="Mascher T."/>
            <person name="Medema M.H."/>
            <person name="Devos D.P."/>
            <person name="Kaster A.-K."/>
            <person name="Ovreas L."/>
            <person name="Rohde M."/>
            <person name="Galperin M.Y."/>
            <person name="Jogler C."/>
        </authorList>
    </citation>
    <scope>NUCLEOTIDE SEQUENCE [LARGE SCALE GENOMIC DNA]</scope>
    <source>
        <strain evidence="3 4">Pan189</strain>
    </source>
</reference>
<dbReference type="KEGG" id="svp:Pan189_22310"/>
<feature type="region of interest" description="Disordered" evidence="1">
    <location>
        <begin position="179"/>
        <end position="216"/>
    </location>
</feature>
<gene>
    <name evidence="3" type="ORF">Pan189_22310</name>
</gene>
<feature type="compositionally biased region" description="Low complexity" evidence="1">
    <location>
        <begin position="29"/>
        <end position="45"/>
    </location>
</feature>
<accession>A0A517R1T1</accession>
<evidence type="ECO:0000256" key="2">
    <source>
        <dbReference type="SAM" id="Phobius"/>
    </source>
</evidence>
<feature type="compositionally biased region" description="Polar residues" evidence="1">
    <location>
        <begin position="193"/>
        <end position="216"/>
    </location>
</feature>
<dbReference type="EMBL" id="CP036268">
    <property type="protein sequence ID" value="QDT37849.1"/>
    <property type="molecule type" value="Genomic_DNA"/>
</dbReference>
<keyword evidence="2" id="KW-1133">Transmembrane helix</keyword>
<keyword evidence="2" id="KW-0812">Transmembrane</keyword>